<dbReference type="RefSeq" id="WP_160896629.1">
    <property type="nucleotide sequence ID" value="NZ_WUMU01000030.1"/>
</dbReference>
<dbReference type="AlphaFoldDB" id="A0A6L7G8W1"/>
<accession>A0A6L7G8W1</accession>
<evidence type="ECO:0008006" key="3">
    <source>
        <dbReference type="Google" id="ProtNLM"/>
    </source>
</evidence>
<evidence type="ECO:0000313" key="2">
    <source>
        <dbReference type="Proteomes" id="UP000477911"/>
    </source>
</evidence>
<keyword evidence="2" id="KW-1185">Reference proteome</keyword>
<proteinExistence type="predicted"/>
<comment type="caution">
    <text evidence="1">The sequence shown here is derived from an EMBL/GenBank/DDBJ whole genome shotgun (WGS) entry which is preliminary data.</text>
</comment>
<dbReference type="InterPro" id="IPR016084">
    <property type="entry name" value="Haem_Oase-like_multi-hlx"/>
</dbReference>
<protein>
    <recommendedName>
        <fullName evidence="3">Heme oxygenase</fullName>
    </recommendedName>
</protein>
<gene>
    <name evidence="1" type="ORF">GR170_21955</name>
</gene>
<reference evidence="1 2" key="1">
    <citation type="submission" date="2019-12" db="EMBL/GenBank/DDBJ databases">
        <authorList>
            <person name="Li M."/>
        </authorList>
    </citation>
    <scope>NUCLEOTIDE SEQUENCE [LARGE SCALE GENOMIC DNA]</scope>
    <source>
        <strain evidence="1 2">GBMRC 2024</strain>
    </source>
</reference>
<dbReference type="Proteomes" id="UP000477911">
    <property type="component" value="Unassembled WGS sequence"/>
</dbReference>
<name>A0A6L7G8W1_9RHOB</name>
<dbReference type="CDD" id="cd19166">
    <property type="entry name" value="HemeO-bac"/>
    <property type="match status" value="1"/>
</dbReference>
<organism evidence="1 2">
    <name type="scientific">Pseudooceanicola albus</name>
    <dbReference type="NCBI Taxonomy" id="2692189"/>
    <lineage>
        <taxon>Bacteria</taxon>
        <taxon>Pseudomonadati</taxon>
        <taxon>Pseudomonadota</taxon>
        <taxon>Alphaproteobacteria</taxon>
        <taxon>Rhodobacterales</taxon>
        <taxon>Paracoccaceae</taxon>
        <taxon>Pseudooceanicola</taxon>
    </lineage>
</organism>
<dbReference type="EMBL" id="WUMU01000030">
    <property type="protein sequence ID" value="MXN20505.1"/>
    <property type="molecule type" value="Genomic_DNA"/>
</dbReference>
<dbReference type="Gene3D" id="1.20.910.10">
    <property type="entry name" value="Heme oxygenase-like"/>
    <property type="match status" value="1"/>
</dbReference>
<sequence>MGRQTGREFPAPKQTSGFRHQLRLATHSSHDQTETLFAPFQADMTGRLGWFLAAQRSGLGALAQGLPADDPARILPDRLCRILDADLAALDQPWTPLPAPVSCDPLAVRYIVLGSRLGTELLRRRLAQHLPDTRIPGYFAPADHGRAWSTLCAELDAIDPASEQALRLIDQACTAFDLFRRAALAQPHPTGAPDHAAIA</sequence>
<evidence type="ECO:0000313" key="1">
    <source>
        <dbReference type="EMBL" id="MXN20505.1"/>
    </source>
</evidence>
<dbReference type="SUPFAM" id="SSF48613">
    <property type="entry name" value="Heme oxygenase-like"/>
    <property type="match status" value="1"/>
</dbReference>